<dbReference type="RefSeq" id="WP_003006058.1">
    <property type="nucleotide sequence ID" value="NZ_GG668631.1"/>
</dbReference>
<evidence type="ECO:0000259" key="8">
    <source>
        <dbReference type="Pfam" id="PF07715"/>
    </source>
</evidence>
<comment type="subcellular location">
    <subcellularLocation>
        <location evidence="1">Cell outer membrane</location>
        <topology evidence="1">Multi-pass membrane protein</topology>
    </subcellularLocation>
</comment>
<dbReference type="GO" id="GO:0044718">
    <property type="term" value="P:siderophore transmembrane transport"/>
    <property type="evidence" value="ECO:0007669"/>
    <property type="project" value="TreeGrafter"/>
</dbReference>
<evidence type="ECO:0000313" key="10">
    <source>
        <dbReference type="EMBL" id="EEI93531.1"/>
    </source>
</evidence>
<evidence type="ECO:0000256" key="3">
    <source>
        <dbReference type="ARBA" id="ARBA00022452"/>
    </source>
</evidence>
<dbReference type="Pfam" id="PF07715">
    <property type="entry name" value="Plug"/>
    <property type="match status" value="1"/>
</dbReference>
<evidence type="ECO:0000256" key="1">
    <source>
        <dbReference type="ARBA" id="ARBA00004571"/>
    </source>
</evidence>
<comment type="caution">
    <text evidence="10">The sequence shown here is derived from an EMBL/GenBank/DDBJ whole genome shotgun (WGS) entry which is preliminary data.</text>
</comment>
<dbReference type="SUPFAM" id="SSF56935">
    <property type="entry name" value="Porins"/>
    <property type="match status" value="1"/>
</dbReference>
<evidence type="ECO:0000256" key="5">
    <source>
        <dbReference type="ARBA" id="ARBA00023136"/>
    </source>
</evidence>
<feature type="domain" description="TonB-dependent transporter Oar-like beta-barrel" evidence="9">
    <location>
        <begin position="238"/>
        <end position="312"/>
    </location>
</feature>
<dbReference type="Proteomes" id="UP000006241">
    <property type="component" value="Unassembled WGS sequence"/>
</dbReference>
<keyword evidence="4" id="KW-0812">Transmembrane</keyword>
<dbReference type="Gene3D" id="2.40.170.20">
    <property type="entry name" value="TonB-dependent receptor, beta-barrel domain"/>
    <property type="match status" value="1"/>
</dbReference>
<sequence length="1074" mass="118470">MKKSLLFFALVLASYGTIQAQVTTSSMTGSVTQSSGQKTAGATIKATHVPSGTVYSGSANSAGIFNLPNMRVGGPYKVEITYVGFSPQIYNDIYLQLGQAFVLNANLSDNETMLDEVAVTGVKKGRNFKTGAETTISRKQLENLPTVSRSINDFTRLTPQADVKGSSLSIGGMNNRFNQFTIDGAVSNDVFGLNASGTNGGGTNTNPISLDAIEQMSVQIAPFDVRYSGFAGGGISAVTKSGTNTVQGSAYYLFRNQDLTGKTPKFILKDGEKATKLANFSEKTYGVRLGGPIVKDKLFLFFNYEKTKSNTPLNNPVGEGQSKLSVADAQRIAQIARDKYNYEVGSFTDLIDENESDKVFTRLDYNINEKHKLSVRYNYISGYDLGNTRSANAVTFANGAVIKKSKTHNATLEFNSRFNNSISNNFLLGYTQVRDFRDFNGSLFPRVRISLGEPVYNLGTEANTNINQLDQDVFTLTNNLTFYKGLHTVTVGTHNELYKMYNAFTANSNGSYNFTNSPTADVNPATGQPYTAIENFERGKALSSQFSYSNTDDPRQGAKFSAAQIGFYIQDDYQIQPNMKITAGVRVDIPMYFDKPMENTDFNNSILALRYDVKTNRMPKPAFMFSPRVGFNWDVNSDRSTIVRGGLGIFTSRFPFVWASGAFSQSGALLGGNNLSSGRDNIPVVNFIPDPNAQPKFAGTVTPSGNITVLDENLKLPQIARISAGVDQELPYGIKGTVEFMYAKNLSAFRFTDINLERPTGQLQGADNRLMYSTVNKDRRILDNYSEVVYIDNVNKGNSWSATASLAKDFNFGLSASLAYTYTESKDLFSGTSSQNNSNFYRVATVNGSNSASVAHSPYSTGSRVLGILSYSKEYLRHLGTTISLVYNGQDGARYSYMVTGGLGGHAQDGNNQFALMYIPRDQSEMRFVATKDMTVDQQWAAFNSFIESDDYLKSRRGKYAERNGARTPFTHKFDLRVVQDLFTNIGSTKNKLQLSIDIMNVGNLINSDWGKQYSGGGSFWDNSFRPVTFDSYVSATDNTPQYRLNNLNNNKPYFEQDIVSRWSAQVGIRYIFN</sequence>
<dbReference type="HOGENOM" id="CLU_006298_1_0_10"/>
<dbReference type="PANTHER" id="PTHR30069:SF46">
    <property type="entry name" value="OAR PROTEIN"/>
    <property type="match status" value="1"/>
</dbReference>
<dbReference type="InterPro" id="IPR012910">
    <property type="entry name" value="Plug_dom"/>
</dbReference>
<keyword evidence="10" id="KW-0675">Receptor</keyword>
<keyword evidence="2" id="KW-0813">Transport</keyword>
<dbReference type="SUPFAM" id="SSF49452">
    <property type="entry name" value="Starch-binding domain-like"/>
    <property type="match status" value="1"/>
</dbReference>
<feature type="domain" description="TonB-dependent transporter Oar-like beta-barrel" evidence="9">
    <location>
        <begin position="353"/>
        <end position="1007"/>
    </location>
</feature>
<dbReference type="GO" id="GO:0030246">
    <property type="term" value="F:carbohydrate binding"/>
    <property type="evidence" value="ECO:0007669"/>
    <property type="project" value="InterPro"/>
</dbReference>
<feature type="chain" id="PRO_5002912206" evidence="7">
    <location>
        <begin position="21"/>
        <end position="1074"/>
    </location>
</feature>
<evidence type="ECO:0000313" key="11">
    <source>
        <dbReference type="Proteomes" id="UP000006241"/>
    </source>
</evidence>
<dbReference type="GO" id="GO:0009279">
    <property type="term" value="C:cell outer membrane"/>
    <property type="evidence" value="ECO:0007669"/>
    <property type="project" value="UniProtKB-SubCell"/>
</dbReference>
<evidence type="ECO:0000259" key="9">
    <source>
        <dbReference type="Pfam" id="PF25183"/>
    </source>
</evidence>
<dbReference type="EMBL" id="ACHB01000021">
    <property type="protein sequence ID" value="EEI93531.1"/>
    <property type="molecule type" value="Genomic_DNA"/>
</dbReference>
<reference evidence="10 11" key="1">
    <citation type="submission" date="2009-01" db="EMBL/GenBank/DDBJ databases">
        <authorList>
            <person name="Qin X."/>
            <person name="Bachman B."/>
            <person name="Battles P."/>
            <person name="Bell A."/>
            <person name="Bess C."/>
            <person name="Bickham C."/>
            <person name="Chaboub L."/>
            <person name="Chen D."/>
            <person name="Coyle M."/>
            <person name="Deiros D.R."/>
            <person name="Dinh H."/>
            <person name="Forbes L."/>
            <person name="Fowler G."/>
            <person name="Francisco L."/>
            <person name="Fu Q."/>
            <person name="Gubbala S."/>
            <person name="Hale W."/>
            <person name="Han Y."/>
            <person name="Hemphill L."/>
            <person name="Highlander S.K."/>
            <person name="Hirani K."/>
            <person name="Hogues M."/>
            <person name="Jackson L."/>
            <person name="Jakkamsetti A."/>
            <person name="Javaid M."/>
            <person name="Jiang H."/>
            <person name="Korchina V."/>
            <person name="Kovar C."/>
            <person name="Lara F."/>
            <person name="Lee S."/>
            <person name="Mata R."/>
            <person name="Mathew T."/>
            <person name="Moen C."/>
            <person name="Morales K."/>
            <person name="Munidasa M."/>
            <person name="Nazareth L."/>
            <person name="Ngo R."/>
            <person name="Nguyen L."/>
            <person name="Okwuonu G."/>
            <person name="Ongeri F."/>
            <person name="Patil S."/>
            <person name="Petrosino J."/>
            <person name="Pham C."/>
            <person name="Pham P."/>
            <person name="Pu L.-L."/>
            <person name="Puazo M."/>
            <person name="Raj R."/>
            <person name="Reid J."/>
            <person name="Rouhana J."/>
            <person name="Saada N."/>
            <person name="Shang Y."/>
            <person name="Simmons D."/>
            <person name="Thornton R."/>
            <person name="Warren J."/>
            <person name="Weissenberger G."/>
            <person name="Zhang J."/>
            <person name="Zhang L."/>
            <person name="Zhou C."/>
            <person name="Zhu D."/>
            <person name="Muzny D."/>
            <person name="Worley K."/>
            <person name="Gibbs R."/>
        </authorList>
    </citation>
    <scope>NUCLEOTIDE SEQUENCE [LARGE SCALE GENOMIC DNA]</scope>
    <source>
        <strain evidence="10 11">ATCC 33300</strain>
    </source>
</reference>
<dbReference type="InterPro" id="IPR039426">
    <property type="entry name" value="TonB-dep_rcpt-like"/>
</dbReference>
<gene>
    <name evidence="10" type="ORF">HMPREF0765_0959</name>
</gene>
<protein>
    <submittedName>
        <fullName evidence="10">TonB-dependent receptor plug domain protein</fullName>
    </submittedName>
</protein>
<keyword evidence="6" id="KW-0998">Cell outer membrane</keyword>
<evidence type="ECO:0000256" key="2">
    <source>
        <dbReference type="ARBA" id="ARBA00022448"/>
    </source>
</evidence>
<dbReference type="InterPro" id="IPR013784">
    <property type="entry name" value="Carb-bd-like_fold"/>
</dbReference>
<dbReference type="Gene3D" id="2.170.130.10">
    <property type="entry name" value="TonB-dependent receptor, plug domain"/>
    <property type="match status" value="1"/>
</dbReference>
<keyword evidence="5" id="KW-0472">Membrane</keyword>
<feature type="domain" description="TonB-dependent receptor plug" evidence="8">
    <location>
        <begin position="131"/>
        <end position="235"/>
    </location>
</feature>
<evidence type="ECO:0000256" key="6">
    <source>
        <dbReference type="ARBA" id="ARBA00023237"/>
    </source>
</evidence>
<name>C2FUF3_SPHSI</name>
<evidence type="ECO:0000256" key="4">
    <source>
        <dbReference type="ARBA" id="ARBA00022692"/>
    </source>
</evidence>
<dbReference type="InterPro" id="IPR057601">
    <property type="entry name" value="Oar-like_b-barrel"/>
</dbReference>
<organism evidence="10 11">
    <name type="scientific">Sphingobacterium spiritivorum ATCC 33300</name>
    <dbReference type="NCBI Taxonomy" id="525372"/>
    <lineage>
        <taxon>Bacteria</taxon>
        <taxon>Pseudomonadati</taxon>
        <taxon>Bacteroidota</taxon>
        <taxon>Sphingobacteriia</taxon>
        <taxon>Sphingobacteriales</taxon>
        <taxon>Sphingobacteriaceae</taxon>
        <taxon>Sphingobacterium</taxon>
    </lineage>
</organism>
<evidence type="ECO:0000256" key="7">
    <source>
        <dbReference type="SAM" id="SignalP"/>
    </source>
</evidence>
<accession>C2FUF3</accession>
<dbReference type="Pfam" id="PF13620">
    <property type="entry name" value="CarboxypepD_reg"/>
    <property type="match status" value="1"/>
</dbReference>
<feature type="signal peptide" evidence="7">
    <location>
        <begin position="1"/>
        <end position="20"/>
    </location>
</feature>
<keyword evidence="3" id="KW-1134">Transmembrane beta strand</keyword>
<dbReference type="GO" id="GO:0015344">
    <property type="term" value="F:siderophore uptake transmembrane transporter activity"/>
    <property type="evidence" value="ECO:0007669"/>
    <property type="project" value="TreeGrafter"/>
</dbReference>
<dbReference type="AlphaFoldDB" id="C2FUF3"/>
<dbReference type="InterPro" id="IPR037066">
    <property type="entry name" value="Plug_dom_sf"/>
</dbReference>
<keyword evidence="7" id="KW-0732">Signal</keyword>
<proteinExistence type="predicted"/>
<dbReference type="PANTHER" id="PTHR30069">
    <property type="entry name" value="TONB-DEPENDENT OUTER MEMBRANE RECEPTOR"/>
    <property type="match status" value="1"/>
</dbReference>
<dbReference type="Pfam" id="PF25183">
    <property type="entry name" value="OMP_b-brl_4"/>
    <property type="match status" value="2"/>
</dbReference>
<dbReference type="InterPro" id="IPR036942">
    <property type="entry name" value="Beta-barrel_TonB_sf"/>
</dbReference>